<feature type="transmembrane region" description="Helical" evidence="1">
    <location>
        <begin position="58"/>
        <end position="78"/>
    </location>
</feature>
<dbReference type="Proteomes" id="UP000251889">
    <property type="component" value="Unassembled WGS sequence"/>
</dbReference>
<reference evidence="3 4" key="1">
    <citation type="submission" date="2018-06" db="EMBL/GenBank/DDBJ databases">
        <title>Chryseolinea flavus sp. nov., a member of the phylum Bacteroidetes isolated from soil.</title>
        <authorList>
            <person name="Li Y."/>
            <person name="Wang J."/>
        </authorList>
    </citation>
    <scope>NUCLEOTIDE SEQUENCE [LARGE SCALE GENOMIC DNA]</scope>
    <source>
        <strain evidence="3 4">SDU1-6</strain>
    </source>
</reference>
<evidence type="ECO:0000313" key="3">
    <source>
        <dbReference type="EMBL" id="RAW00826.1"/>
    </source>
</evidence>
<dbReference type="GO" id="GO:0080120">
    <property type="term" value="P:CAAX-box protein maturation"/>
    <property type="evidence" value="ECO:0007669"/>
    <property type="project" value="UniProtKB-ARBA"/>
</dbReference>
<feature type="transmembrane region" description="Helical" evidence="1">
    <location>
        <begin position="12"/>
        <end position="38"/>
    </location>
</feature>
<protein>
    <recommendedName>
        <fullName evidence="2">CAAX prenyl protease 2/Lysostaphin resistance protein A-like domain-containing protein</fullName>
    </recommendedName>
</protein>
<keyword evidence="1" id="KW-0472">Membrane</keyword>
<evidence type="ECO:0000313" key="4">
    <source>
        <dbReference type="Proteomes" id="UP000251889"/>
    </source>
</evidence>
<keyword evidence="1" id="KW-0812">Transmembrane</keyword>
<proteinExistence type="predicted"/>
<dbReference type="AlphaFoldDB" id="A0A364Y248"/>
<dbReference type="GO" id="GO:0004175">
    <property type="term" value="F:endopeptidase activity"/>
    <property type="evidence" value="ECO:0007669"/>
    <property type="project" value="UniProtKB-ARBA"/>
</dbReference>
<name>A0A364Y248_9BACT</name>
<feature type="transmembrane region" description="Helical" evidence="1">
    <location>
        <begin position="132"/>
        <end position="150"/>
    </location>
</feature>
<organism evidence="3 4">
    <name type="scientific">Pseudochryseolinea flava</name>
    <dbReference type="NCBI Taxonomy" id="2059302"/>
    <lineage>
        <taxon>Bacteria</taxon>
        <taxon>Pseudomonadati</taxon>
        <taxon>Bacteroidota</taxon>
        <taxon>Cytophagia</taxon>
        <taxon>Cytophagales</taxon>
        <taxon>Fulvivirgaceae</taxon>
        <taxon>Pseudochryseolinea</taxon>
    </lineage>
</organism>
<evidence type="ECO:0000259" key="2">
    <source>
        <dbReference type="Pfam" id="PF02517"/>
    </source>
</evidence>
<accession>A0A364Y248</accession>
<feature type="domain" description="CAAX prenyl protease 2/Lysostaphin resistance protein A-like" evidence="2">
    <location>
        <begin position="54"/>
        <end position="146"/>
    </location>
</feature>
<evidence type="ECO:0000256" key="1">
    <source>
        <dbReference type="SAM" id="Phobius"/>
    </source>
</evidence>
<dbReference type="RefSeq" id="WP_112746983.1">
    <property type="nucleotide sequence ID" value="NZ_QMFY01000005.1"/>
</dbReference>
<dbReference type="EMBL" id="QMFY01000005">
    <property type="protein sequence ID" value="RAW00826.1"/>
    <property type="molecule type" value="Genomic_DNA"/>
</dbReference>
<dbReference type="InterPro" id="IPR003675">
    <property type="entry name" value="Rce1/LyrA-like_dom"/>
</dbReference>
<feature type="transmembrane region" description="Helical" evidence="1">
    <location>
        <begin position="107"/>
        <end position="125"/>
    </location>
</feature>
<sequence>MIQNVESKINAWHWGAFIGCFALMRILIAVAFKLVTYLLDAPVVQQVGMALGNAAFEFMLVVIVSPLIETYLAVFLPFHFLKSRLQLHYIVVISALIFAAFHHYSVIYAVHAFLGGLIYAFAFYAKRDRQFTILYAAAVHSGYNLFVYLYDRMDF</sequence>
<dbReference type="Pfam" id="PF02517">
    <property type="entry name" value="Rce1-like"/>
    <property type="match status" value="1"/>
</dbReference>
<feature type="transmembrane region" description="Helical" evidence="1">
    <location>
        <begin position="85"/>
        <end position="101"/>
    </location>
</feature>
<comment type="caution">
    <text evidence="3">The sequence shown here is derived from an EMBL/GenBank/DDBJ whole genome shotgun (WGS) entry which is preliminary data.</text>
</comment>
<dbReference type="OrthoDB" id="1357042at2"/>
<gene>
    <name evidence="3" type="ORF">DQQ10_11300</name>
</gene>
<keyword evidence="1" id="KW-1133">Transmembrane helix</keyword>
<keyword evidence="4" id="KW-1185">Reference proteome</keyword>